<gene>
    <name evidence="2" type="ORF">PR002_g25243</name>
</gene>
<accession>A0A6A3I4P9</accession>
<evidence type="ECO:0000256" key="1">
    <source>
        <dbReference type="ARBA" id="ARBA00022448"/>
    </source>
</evidence>
<name>A0A6A3I4P9_9STRA</name>
<comment type="caution">
    <text evidence="2">The sequence shown here is derived from an EMBL/GenBank/DDBJ whole genome shotgun (WGS) entry which is preliminary data.</text>
</comment>
<evidence type="ECO:0000313" key="2">
    <source>
        <dbReference type="EMBL" id="KAE8976687.1"/>
    </source>
</evidence>
<dbReference type="EMBL" id="QXFU01003286">
    <property type="protein sequence ID" value="KAE8976687.1"/>
    <property type="molecule type" value="Genomic_DNA"/>
</dbReference>
<reference evidence="2 3" key="1">
    <citation type="submission" date="2018-09" db="EMBL/GenBank/DDBJ databases">
        <title>Genomic investigation of the strawberry pathogen Phytophthora fragariae indicates pathogenicity is determined by transcriptional variation in three key races.</title>
        <authorList>
            <person name="Adams T.M."/>
            <person name="Armitage A.D."/>
            <person name="Sobczyk M.K."/>
            <person name="Bates H.J."/>
            <person name="Dunwell J.M."/>
            <person name="Nellist C.F."/>
            <person name="Harrison R.J."/>
        </authorList>
    </citation>
    <scope>NUCLEOTIDE SEQUENCE [LARGE SCALE GENOMIC DNA]</scope>
    <source>
        <strain evidence="2 3">SCRP324</strain>
    </source>
</reference>
<sequence>MDVIAGRKTGGGIVGDIIVNGGSLLVEQKKRVTIGVEVVTNPSILFLDEPTSGLDVRSALIVMCGVQSIARTGRTGGYTTYFGDLGVDSVKMLEYFASTPGTMEIRPQHNPAT</sequence>
<dbReference type="SUPFAM" id="SSF52540">
    <property type="entry name" value="P-loop containing nucleoside triphosphate hydrolases"/>
    <property type="match status" value="1"/>
</dbReference>
<dbReference type="OrthoDB" id="123181at2759"/>
<dbReference type="AlphaFoldDB" id="A0A6A3I4P9"/>
<dbReference type="PANTHER" id="PTHR19241">
    <property type="entry name" value="ATP-BINDING CASSETTE TRANSPORTER"/>
    <property type="match status" value="1"/>
</dbReference>
<organism evidence="2 3">
    <name type="scientific">Phytophthora rubi</name>
    <dbReference type="NCBI Taxonomy" id="129364"/>
    <lineage>
        <taxon>Eukaryota</taxon>
        <taxon>Sar</taxon>
        <taxon>Stramenopiles</taxon>
        <taxon>Oomycota</taxon>
        <taxon>Peronosporomycetes</taxon>
        <taxon>Peronosporales</taxon>
        <taxon>Peronosporaceae</taxon>
        <taxon>Phytophthora</taxon>
    </lineage>
</organism>
<proteinExistence type="predicted"/>
<evidence type="ECO:0008006" key="4">
    <source>
        <dbReference type="Google" id="ProtNLM"/>
    </source>
</evidence>
<dbReference type="Gene3D" id="3.40.50.300">
    <property type="entry name" value="P-loop containing nucleotide triphosphate hydrolases"/>
    <property type="match status" value="1"/>
</dbReference>
<dbReference type="InterPro" id="IPR027417">
    <property type="entry name" value="P-loop_NTPase"/>
</dbReference>
<keyword evidence="1" id="KW-0813">Transport</keyword>
<dbReference type="Proteomes" id="UP000435112">
    <property type="component" value="Unassembled WGS sequence"/>
</dbReference>
<protein>
    <recommendedName>
        <fullName evidence="4">ABC transporter domain-containing protein</fullName>
    </recommendedName>
</protein>
<evidence type="ECO:0000313" key="3">
    <source>
        <dbReference type="Proteomes" id="UP000435112"/>
    </source>
</evidence>